<sequence length="206" mass="21568">MTSSPKAPAPDRERSYRSPAGIASGVLLLGLAAWLGGDALVRGEGRTPWLALAGLILVVPLVIAFTLRPAVWANDERLLVRNPFRTITLPWGCVQAVRAGYSNEVLAAGGKYQLWAIPVSLRARKAAARRQARAASEDPTGRTSATVSAGSLRAPSDQAVDDLRDLAERCSASPGAQGAPAVRWAYELLAPSAVGLVLLAVLLAVA</sequence>
<comment type="caution">
    <text evidence="4">The sequence shown here is derived from an EMBL/GenBank/DDBJ whole genome shotgun (WGS) entry which is preliminary data.</text>
</comment>
<organism evidence="4 5">
    <name type="scientific">Streptomyces olivoverticillatus</name>
    <dbReference type="NCBI Taxonomy" id="66427"/>
    <lineage>
        <taxon>Bacteria</taxon>
        <taxon>Bacillati</taxon>
        <taxon>Actinomycetota</taxon>
        <taxon>Actinomycetes</taxon>
        <taxon>Kitasatosporales</taxon>
        <taxon>Streptomycetaceae</taxon>
        <taxon>Streptomyces</taxon>
    </lineage>
</organism>
<feature type="transmembrane region" description="Helical" evidence="2">
    <location>
        <begin position="184"/>
        <end position="205"/>
    </location>
</feature>
<evidence type="ECO:0000256" key="1">
    <source>
        <dbReference type="SAM" id="MobiDB-lite"/>
    </source>
</evidence>
<evidence type="ECO:0000256" key="2">
    <source>
        <dbReference type="SAM" id="Phobius"/>
    </source>
</evidence>
<feature type="transmembrane region" description="Helical" evidence="2">
    <location>
        <begin position="20"/>
        <end position="37"/>
    </location>
</feature>
<dbReference type="RefSeq" id="WP_184346190.1">
    <property type="nucleotide sequence ID" value="NZ_JACHJH010000001.1"/>
</dbReference>
<keyword evidence="5" id="KW-1185">Reference proteome</keyword>
<evidence type="ECO:0000313" key="5">
    <source>
        <dbReference type="Proteomes" id="UP000556084"/>
    </source>
</evidence>
<dbReference type="Proteomes" id="UP000556084">
    <property type="component" value="Unassembled WGS sequence"/>
</dbReference>
<protein>
    <recommendedName>
        <fullName evidence="3">Low molecular weight protein antigen 6 PH domain-containing protein</fullName>
    </recommendedName>
</protein>
<keyword evidence="2" id="KW-0472">Membrane</keyword>
<evidence type="ECO:0000313" key="4">
    <source>
        <dbReference type="EMBL" id="MBB4891655.1"/>
    </source>
</evidence>
<feature type="transmembrane region" description="Helical" evidence="2">
    <location>
        <begin position="49"/>
        <end position="67"/>
    </location>
</feature>
<proteinExistence type="predicted"/>
<feature type="region of interest" description="Disordered" evidence="1">
    <location>
        <begin position="132"/>
        <end position="154"/>
    </location>
</feature>
<dbReference type="AlphaFoldDB" id="A0A7W7LK06"/>
<gene>
    <name evidence="4" type="ORF">FHS39_000655</name>
</gene>
<keyword evidence="2" id="KW-1133">Transmembrane helix</keyword>
<reference evidence="4 5" key="1">
    <citation type="submission" date="2020-08" db="EMBL/GenBank/DDBJ databases">
        <title>Genomic Encyclopedia of Type Strains, Phase III (KMG-III): the genomes of soil and plant-associated and newly described type strains.</title>
        <authorList>
            <person name="Whitman W."/>
        </authorList>
    </citation>
    <scope>NUCLEOTIDE SEQUENCE [LARGE SCALE GENOMIC DNA]</scope>
    <source>
        <strain evidence="4 5">CECT 3266</strain>
    </source>
</reference>
<name>A0A7W7LK06_9ACTN</name>
<dbReference type="EMBL" id="JACHJH010000001">
    <property type="protein sequence ID" value="MBB4891655.1"/>
    <property type="molecule type" value="Genomic_DNA"/>
</dbReference>
<feature type="domain" description="Low molecular weight protein antigen 6 PH" evidence="3">
    <location>
        <begin position="68"/>
        <end position="136"/>
    </location>
</feature>
<evidence type="ECO:0000259" key="3">
    <source>
        <dbReference type="Pfam" id="PF10756"/>
    </source>
</evidence>
<dbReference type="InterPro" id="IPR019692">
    <property type="entry name" value="CFP-6_PH"/>
</dbReference>
<keyword evidence="2" id="KW-0812">Transmembrane</keyword>
<accession>A0A7W7LK06</accession>
<dbReference type="Pfam" id="PF10756">
    <property type="entry name" value="bPH_6"/>
    <property type="match status" value="1"/>
</dbReference>